<gene>
    <name evidence="3" type="ORF">WA026_019787</name>
</gene>
<keyword evidence="4" id="KW-1185">Reference proteome</keyword>
<feature type="coiled-coil region" evidence="2">
    <location>
        <begin position="49"/>
        <end position="76"/>
    </location>
</feature>
<evidence type="ECO:0000313" key="3">
    <source>
        <dbReference type="EMBL" id="KAK9892332.1"/>
    </source>
</evidence>
<dbReference type="InterPro" id="IPR051149">
    <property type="entry name" value="Spindly/BICDR_Dynein_Adapter"/>
</dbReference>
<keyword evidence="1 2" id="KW-0175">Coiled coil</keyword>
<protein>
    <submittedName>
        <fullName evidence="3">Uncharacterized protein</fullName>
    </submittedName>
</protein>
<dbReference type="PANTHER" id="PTHR32123:SF13">
    <property type="entry name" value="BICAUDAL D-RELATED PROTEIN HOMOLOG"/>
    <property type="match status" value="1"/>
</dbReference>
<evidence type="ECO:0000256" key="1">
    <source>
        <dbReference type="ARBA" id="ARBA00023054"/>
    </source>
</evidence>
<name>A0AAW1V9F2_9CUCU</name>
<accession>A0AAW1V9F2</accession>
<dbReference type="PANTHER" id="PTHR32123">
    <property type="entry name" value="BICD FAMILY-LIKE CARGO ADAPTER"/>
    <property type="match status" value="1"/>
</dbReference>
<dbReference type="AlphaFoldDB" id="A0AAW1V9F2"/>
<reference evidence="3 4" key="1">
    <citation type="submission" date="2023-03" db="EMBL/GenBank/DDBJ databases">
        <title>Genome insight into feeding habits of ladybird beetles.</title>
        <authorList>
            <person name="Li H.-S."/>
            <person name="Huang Y.-H."/>
            <person name="Pang H."/>
        </authorList>
    </citation>
    <scope>NUCLEOTIDE SEQUENCE [LARGE SCALE GENOMIC DNA]</scope>
    <source>
        <strain evidence="3">SYSU_2023b</strain>
        <tissue evidence="3">Whole body</tissue>
    </source>
</reference>
<organism evidence="3 4">
    <name type="scientific">Henosepilachna vigintioctopunctata</name>
    <dbReference type="NCBI Taxonomy" id="420089"/>
    <lineage>
        <taxon>Eukaryota</taxon>
        <taxon>Metazoa</taxon>
        <taxon>Ecdysozoa</taxon>
        <taxon>Arthropoda</taxon>
        <taxon>Hexapoda</taxon>
        <taxon>Insecta</taxon>
        <taxon>Pterygota</taxon>
        <taxon>Neoptera</taxon>
        <taxon>Endopterygota</taxon>
        <taxon>Coleoptera</taxon>
        <taxon>Polyphaga</taxon>
        <taxon>Cucujiformia</taxon>
        <taxon>Coccinelloidea</taxon>
        <taxon>Coccinellidae</taxon>
        <taxon>Epilachninae</taxon>
        <taxon>Epilachnini</taxon>
        <taxon>Henosepilachna</taxon>
    </lineage>
</organism>
<dbReference type="Proteomes" id="UP001431783">
    <property type="component" value="Unassembled WGS sequence"/>
</dbReference>
<proteinExistence type="predicted"/>
<evidence type="ECO:0000256" key="2">
    <source>
        <dbReference type="SAM" id="Coils"/>
    </source>
</evidence>
<sequence length="86" mass="9968">MIQSLEEYIVDMENRSAIQNASSGSNVNDDLWTQLQQKENDLVLAAELGKALLDKNEELKKQQEILIEEYQKKLEVIIIDEVKYTQ</sequence>
<comment type="caution">
    <text evidence="3">The sequence shown here is derived from an EMBL/GenBank/DDBJ whole genome shotgun (WGS) entry which is preliminary data.</text>
</comment>
<evidence type="ECO:0000313" key="4">
    <source>
        <dbReference type="Proteomes" id="UP001431783"/>
    </source>
</evidence>
<dbReference type="EMBL" id="JARQZJ010000134">
    <property type="protein sequence ID" value="KAK9892332.1"/>
    <property type="molecule type" value="Genomic_DNA"/>
</dbReference>